<dbReference type="AlphaFoldDB" id="A0A3L8Q4M1"/>
<name>A0A3L8Q4M1_CHLGU</name>
<sequence length="309" mass="33154">GALLELGLLPPPLQGNHGNRGAGHAPQLRDTPPRAPGAPCRFSPDPQPHRGTPPERPGSSGTLPSIVQDPPQHRPSGLACGDALRDPLWISLGLLRDPPGSPGSPWTPQLKVGLDFPVGTPFGTLLGSLWGSPGPLLFPPRPLFPPSTSPYPEHREPKGDTCTCLTGSSLGSTFLEKQAPFLQRAFPEYAAFLLNTNTPLRNAGRLKAFTSFQDRLSSCSSYSPKCVSSPRPSTNTSCSLAFYLPQLLPALTAPKPGCSWPETLGDEMLLKRRWAWSSSGDPAGKKLLHWESSREEAAPLRIQQRGCSD</sequence>
<reference evidence="2 3" key="1">
    <citation type="journal article" date="2018" name="Proc. R. Soc. B">
        <title>A non-coding region near Follistatin controls head colour polymorphism in the Gouldian finch.</title>
        <authorList>
            <person name="Toomey M.B."/>
            <person name="Marques C.I."/>
            <person name="Andrade P."/>
            <person name="Araujo P.M."/>
            <person name="Sabatino S."/>
            <person name="Gazda M.A."/>
            <person name="Afonso S."/>
            <person name="Lopes R.J."/>
            <person name="Corbo J.C."/>
            <person name="Carneiro M."/>
        </authorList>
    </citation>
    <scope>NUCLEOTIDE SEQUENCE [LARGE SCALE GENOMIC DNA]</scope>
    <source>
        <strain evidence="2">Red01</strain>
        <tissue evidence="2">Muscle</tissue>
    </source>
</reference>
<proteinExistence type="predicted"/>
<feature type="region of interest" description="Disordered" evidence="1">
    <location>
        <begin position="1"/>
        <end position="80"/>
    </location>
</feature>
<dbReference type="Proteomes" id="UP000276834">
    <property type="component" value="Unassembled WGS sequence"/>
</dbReference>
<gene>
    <name evidence="2" type="ORF">DV515_00019470</name>
</gene>
<organism evidence="2 3">
    <name type="scientific">Chloebia gouldiae</name>
    <name type="common">Gouldian finch</name>
    <name type="synonym">Erythrura gouldiae</name>
    <dbReference type="NCBI Taxonomy" id="44316"/>
    <lineage>
        <taxon>Eukaryota</taxon>
        <taxon>Metazoa</taxon>
        <taxon>Chordata</taxon>
        <taxon>Craniata</taxon>
        <taxon>Vertebrata</taxon>
        <taxon>Euteleostomi</taxon>
        <taxon>Archelosauria</taxon>
        <taxon>Archosauria</taxon>
        <taxon>Dinosauria</taxon>
        <taxon>Saurischia</taxon>
        <taxon>Theropoda</taxon>
        <taxon>Coelurosauria</taxon>
        <taxon>Aves</taxon>
        <taxon>Neognathae</taxon>
        <taxon>Neoaves</taxon>
        <taxon>Telluraves</taxon>
        <taxon>Australaves</taxon>
        <taxon>Passeriformes</taxon>
        <taxon>Passeroidea</taxon>
        <taxon>Passeridae</taxon>
        <taxon>Chloebia</taxon>
    </lineage>
</organism>
<keyword evidence="3" id="KW-1185">Reference proteome</keyword>
<feature type="non-terminal residue" evidence="2">
    <location>
        <position position="309"/>
    </location>
</feature>
<evidence type="ECO:0000256" key="1">
    <source>
        <dbReference type="SAM" id="MobiDB-lite"/>
    </source>
</evidence>
<accession>A0A3L8Q4M1</accession>
<comment type="caution">
    <text evidence="2">The sequence shown here is derived from an EMBL/GenBank/DDBJ whole genome shotgun (WGS) entry which is preliminary data.</text>
</comment>
<feature type="non-terminal residue" evidence="2">
    <location>
        <position position="1"/>
    </location>
</feature>
<protein>
    <submittedName>
        <fullName evidence="2">Uncharacterized protein</fullName>
    </submittedName>
</protein>
<evidence type="ECO:0000313" key="2">
    <source>
        <dbReference type="EMBL" id="RLV62287.1"/>
    </source>
</evidence>
<dbReference type="EMBL" id="QUSF01008850">
    <property type="protein sequence ID" value="RLV62287.1"/>
    <property type="molecule type" value="Genomic_DNA"/>
</dbReference>
<evidence type="ECO:0000313" key="3">
    <source>
        <dbReference type="Proteomes" id="UP000276834"/>
    </source>
</evidence>